<dbReference type="Pfam" id="PF00583">
    <property type="entry name" value="Acetyltransf_1"/>
    <property type="match status" value="1"/>
</dbReference>
<protein>
    <submittedName>
        <fullName evidence="2">Aminoglycoside 6'-N-acetyltransferase</fullName>
    </submittedName>
</protein>
<dbReference type="RefSeq" id="WP_073450342.1">
    <property type="nucleotide sequence ID" value="NZ_FRBK01000058.1"/>
</dbReference>
<evidence type="ECO:0000313" key="2">
    <source>
        <dbReference type="EMBL" id="SHN35494.1"/>
    </source>
</evidence>
<evidence type="ECO:0000313" key="3">
    <source>
        <dbReference type="Proteomes" id="UP000184388"/>
    </source>
</evidence>
<dbReference type="AlphaFoldDB" id="A0A9X8N9T5"/>
<dbReference type="InterPro" id="IPR016181">
    <property type="entry name" value="Acyl_CoA_acyltransferase"/>
</dbReference>
<feature type="domain" description="N-acetyltransferase" evidence="1">
    <location>
        <begin position="18"/>
        <end position="67"/>
    </location>
</feature>
<name>A0A9X8N9T5_9ACTN</name>
<dbReference type="SUPFAM" id="SSF55729">
    <property type="entry name" value="Acyl-CoA N-acyltransferases (Nat)"/>
    <property type="match status" value="1"/>
</dbReference>
<gene>
    <name evidence="2" type="ORF">SAMN05216268_1582</name>
</gene>
<dbReference type="Gene3D" id="3.40.630.30">
    <property type="match status" value="1"/>
</dbReference>
<dbReference type="EMBL" id="FRBK01000058">
    <property type="protein sequence ID" value="SHN35494.1"/>
    <property type="molecule type" value="Genomic_DNA"/>
</dbReference>
<reference evidence="3" key="1">
    <citation type="submission" date="2016-11" db="EMBL/GenBank/DDBJ databases">
        <authorList>
            <person name="Jaros S."/>
            <person name="Januszkiewicz K."/>
            <person name="Wedrychowicz H."/>
        </authorList>
    </citation>
    <scope>NUCLEOTIDE SEQUENCE [LARGE SCALE GENOMIC DNA]</scope>
    <source>
        <strain evidence="3">CGMCC 4.3555</strain>
    </source>
</reference>
<dbReference type="Proteomes" id="UP000184388">
    <property type="component" value="Unassembled WGS sequence"/>
</dbReference>
<sequence length="67" mass="7498">MIKLWEDTTPITRQAGIDMFPHPGCHRCGYASDALRSQVRWMMEPGGQHRLVIDPAADNAPAIACYE</sequence>
<dbReference type="InterPro" id="IPR000182">
    <property type="entry name" value="GNAT_dom"/>
</dbReference>
<dbReference type="GO" id="GO:0016747">
    <property type="term" value="F:acyltransferase activity, transferring groups other than amino-acyl groups"/>
    <property type="evidence" value="ECO:0007669"/>
    <property type="project" value="InterPro"/>
</dbReference>
<evidence type="ECO:0000259" key="1">
    <source>
        <dbReference type="Pfam" id="PF00583"/>
    </source>
</evidence>
<organism evidence="2 3">
    <name type="scientific">Streptomyces yunnanensis</name>
    <dbReference type="NCBI Taxonomy" id="156453"/>
    <lineage>
        <taxon>Bacteria</taxon>
        <taxon>Bacillati</taxon>
        <taxon>Actinomycetota</taxon>
        <taxon>Actinomycetes</taxon>
        <taxon>Kitasatosporales</taxon>
        <taxon>Streptomycetaceae</taxon>
        <taxon>Streptomyces</taxon>
    </lineage>
</organism>
<accession>A0A9X8N9T5</accession>
<proteinExistence type="predicted"/>
<comment type="caution">
    <text evidence="2">The sequence shown here is derived from an EMBL/GenBank/DDBJ whole genome shotgun (WGS) entry which is preliminary data.</text>
</comment>